<sequence length="190" mass="21409">MTQQISITPLRLEKYYFSEPYFLSPYRFYVAGTNNSINKLEDFFGKKLGLQTGTSSHENIKALDPEGKIEIVSFSPDTVATIPNNVINGKISGSTTAVIIFPNLKENTGLDIKMVGDVIFTEVNAFPFRKDEAGKKLRDEVSKVVVEMREDGTLEELANKWFGYNPMEGLDANEALDKLLEQYRRDGLIK</sequence>
<dbReference type="PANTHER" id="PTHR35936">
    <property type="entry name" value="MEMBRANE-BOUND LYTIC MUREIN TRANSGLYCOSYLASE F"/>
    <property type="match status" value="1"/>
</dbReference>
<dbReference type="EMBL" id="SAXU01000001">
    <property type="protein sequence ID" value="TXJ21263.1"/>
    <property type="molecule type" value="Genomic_DNA"/>
</dbReference>
<dbReference type="AlphaFoldDB" id="A0A5C8D865"/>
<protein>
    <submittedName>
        <fullName evidence="3">Transporter substrate-binding domain-containing protein</fullName>
    </submittedName>
</protein>
<dbReference type="SMART" id="SM00062">
    <property type="entry name" value="PBPb"/>
    <property type="match status" value="1"/>
</dbReference>
<comment type="caution">
    <text evidence="3">The sequence shown here is derived from an EMBL/GenBank/DDBJ whole genome shotgun (WGS) entry which is preliminary data.</text>
</comment>
<evidence type="ECO:0000313" key="3">
    <source>
        <dbReference type="EMBL" id="TXJ21263.1"/>
    </source>
</evidence>
<accession>A0A5C8D865</accession>
<dbReference type="Gene3D" id="3.40.190.10">
    <property type="entry name" value="Periplasmic binding protein-like II"/>
    <property type="match status" value="2"/>
</dbReference>
<keyword evidence="1" id="KW-0732">Signal</keyword>
<organism evidence="3 4">
    <name type="scientific">Brachyspira aalborgi</name>
    <dbReference type="NCBI Taxonomy" id="29522"/>
    <lineage>
        <taxon>Bacteria</taxon>
        <taxon>Pseudomonadati</taxon>
        <taxon>Spirochaetota</taxon>
        <taxon>Spirochaetia</taxon>
        <taxon>Brachyspirales</taxon>
        <taxon>Brachyspiraceae</taxon>
        <taxon>Brachyspira</taxon>
    </lineage>
</organism>
<name>A0A5C8D865_9SPIR</name>
<proteinExistence type="predicted"/>
<reference evidence="3 4" key="1">
    <citation type="journal article" date="1992" name="Lakartidningen">
        <title>[Penicillin V and not amoxicillin is the first choice preparation in acute otitis].</title>
        <authorList>
            <person name="Kamme C."/>
            <person name="Lundgren K."/>
            <person name="Prellner K."/>
        </authorList>
    </citation>
    <scope>NUCLEOTIDE SEQUENCE [LARGE SCALE GENOMIC DNA]</scope>
    <source>
        <strain evidence="3 4">513A</strain>
    </source>
</reference>
<dbReference type="Pfam" id="PF00497">
    <property type="entry name" value="SBP_bac_3"/>
    <property type="match status" value="1"/>
</dbReference>
<evidence type="ECO:0000259" key="2">
    <source>
        <dbReference type="SMART" id="SM00062"/>
    </source>
</evidence>
<gene>
    <name evidence="3" type="ORF">EPJ79_09105</name>
</gene>
<evidence type="ECO:0000256" key="1">
    <source>
        <dbReference type="ARBA" id="ARBA00022729"/>
    </source>
</evidence>
<dbReference type="SUPFAM" id="SSF53850">
    <property type="entry name" value="Periplasmic binding protein-like II"/>
    <property type="match status" value="1"/>
</dbReference>
<feature type="domain" description="Solute-binding protein family 3/N-terminal" evidence="2">
    <location>
        <begin position="1"/>
        <end position="165"/>
    </location>
</feature>
<dbReference type="PANTHER" id="PTHR35936:SF19">
    <property type="entry name" value="AMINO-ACID-BINDING PROTEIN YXEM-RELATED"/>
    <property type="match status" value="1"/>
</dbReference>
<dbReference type="InterPro" id="IPR001638">
    <property type="entry name" value="Solute-binding_3/MltF_N"/>
</dbReference>
<dbReference type="Proteomes" id="UP000324638">
    <property type="component" value="Unassembled WGS sequence"/>
</dbReference>
<evidence type="ECO:0000313" key="4">
    <source>
        <dbReference type="Proteomes" id="UP000324638"/>
    </source>
</evidence>